<sequence>MGKITVKHYLNKSVAKANNTDATISQVYVQITVKRQVNRIRSRAHKFVDLKENELQMTQKEFEIALANKDKGVGKALFLECSYMKDLITFLDPFEREEFSVKDFTKLYEIATSKVYEDIDISGKKQLIGMLGGNWEIINKIINWELPFNLILDGLELIGSKNKDFNEDILCDKILVPYKVAIRHIDEFLIENTGQTKYGLENCNSYMLYWIKNEMYLSFVQFLSDKKYIHPELDSAVHKVLILISKAKGLQMKLLSLKT</sequence>
<protein>
    <submittedName>
        <fullName evidence="1">Uncharacterized protein</fullName>
    </submittedName>
</protein>
<evidence type="ECO:0000313" key="1">
    <source>
        <dbReference type="EMBL" id="GAA4425930.1"/>
    </source>
</evidence>
<organism evidence="1 2">
    <name type="scientific">Pontibacter saemangeumensis</name>
    <dbReference type="NCBI Taxonomy" id="1084525"/>
    <lineage>
        <taxon>Bacteria</taxon>
        <taxon>Pseudomonadati</taxon>
        <taxon>Bacteroidota</taxon>
        <taxon>Cytophagia</taxon>
        <taxon>Cytophagales</taxon>
        <taxon>Hymenobacteraceae</taxon>
        <taxon>Pontibacter</taxon>
    </lineage>
</organism>
<gene>
    <name evidence="1" type="ORF">GCM10023188_07460</name>
</gene>
<evidence type="ECO:0000313" key="2">
    <source>
        <dbReference type="Proteomes" id="UP001500552"/>
    </source>
</evidence>
<dbReference type="Proteomes" id="UP001500552">
    <property type="component" value="Unassembled WGS sequence"/>
</dbReference>
<proteinExistence type="predicted"/>
<comment type="caution">
    <text evidence="1">The sequence shown here is derived from an EMBL/GenBank/DDBJ whole genome shotgun (WGS) entry which is preliminary data.</text>
</comment>
<reference evidence="2" key="1">
    <citation type="journal article" date="2019" name="Int. J. Syst. Evol. Microbiol.">
        <title>The Global Catalogue of Microorganisms (GCM) 10K type strain sequencing project: providing services to taxonomists for standard genome sequencing and annotation.</title>
        <authorList>
            <consortium name="The Broad Institute Genomics Platform"/>
            <consortium name="The Broad Institute Genome Sequencing Center for Infectious Disease"/>
            <person name="Wu L."/>
            <person name="Ma J."/>
        </authorList>
    </citation>
    <scope>NUCLEOTIDE SEQUENCE [LARGE SCALE GENOMIC DNA]</scope>
    <source>
        <strain evidence="2">JCM 17926</strain>
    </source>
</reference>
<name>A0ABP8LAE0_9BACT</name>
<dbReference type="RefSeq" id="WP_345156862.1">
    <property type="nucleotide sequence ID" value="NZ_BAABHC010000002.1"/>
</dbReference>
<accession>A0ABP8LAE0</accession>
<dbReference type="EMBL" id="BAABHC010000002">
    <property type="protein sequence ID" value="GAA4425930.1"/>
    <property type="molecule type" value="Genomic_DNA"/>
</dbReference>
<keyword evidence="2" id="KW-1185">Reference proteome</keyword>